<feature type="transmembrane region" description="Helical" evidence="2">
    <location>
        <begin position="6"/>
        <end position="27"/>
    </location>
</feature>
<protein>
    <submittedName>
        <fullName evidence="3">Putative membrane protein</fullName>
    </submittedName>
</protein>
<dbReference type="OrthoDB" id="288120at2"/>
<dbReference type="STRING" id="1263868.RESH_02692"/>
<dbReference type="AlphaFoldDB" id="M5SKS2"/>
<accession>M5SKS2</accession>
<feature type="region of interest" description="Disordered" evidence="1">
    <location>
        <begin position="77"/>
        <end position="102"/>
    </location>
</feature>
<dbReference type="Proteomes" id="UP000011996">
    <property type="component" value="Unassembled WGS sequence"/>
</dbReference>
<dbReference type="Pfam" id="PF11742">
    <property type="entry name" value="DUF3302"/>
    <property type="match status" value="1"/>
</dbReference>
<dbReference type="PATRIC" id="fig|1263868.3.peg.2918"/>
<sequence length="127" mass="13876">MHDGATYFAWLVLAILFFVAVSVFVWLGSIPKKIAVKRNHPQVDAINACSWLGMALGGIGWPIAFIWALTDFRSNPLETSSTSGNQDSQPTPPSAPTTESQQITVLKHRVEELEQKLQAANNQGDLA</sequence>
<dbReference type="EMBL" id="ANOF01000085">
    <property type="protein sequence ID" value="EMI26799.1"/>
    <property type="molecule type" value="Genomic_DNA"/>
</dbReference>
<reference evidence="3 4" key="1">
    <citation type="journal article" date="2013" name="Mar. Genomics">
        <title>Expression of sulfatases in Rhodopirellula baltica and the diversity of sulfatases in the genus Rhodopirellula.</title>
        <authorList>
            <person name="Wegner C.E."/>
            <person name="Richter-Heitmann T."/>
            <person name="Klindworth A."/>
            <person name="Klockow C."/>
            <person name="Richter M."/>
            <person name="Achstetter T."/>
            <person name="Glockner F.O."/>
            <person name="Harder J."/>
        </authorList>
    </citation>
    <scope>NUCLEOTIDE SEQUENCE [LARGE SCALE GENOMIC DNA]</scope>
    <source>
        <strain evidence="3 4">SH398</strain>
    </source>
</reference>
<keyword evidence="2" id="KW-1133">Transmembrane helix</keyword>
<proteinExistence type="predicted"/>
<dbReference type="InterPro" id="IPR011223">
    <property type="entry name" value="UCP028770"/>
</dbReference>
<gene>
    <name evidence="3" type="ORF">RESH_02692</name>
</gene>
<evidence type="ECO:0000313" key="3">
    <source>
        <dbReference type="EMBL" id="EMI26799.1"/>
    </source>
</evidence>
<comment type="caution">
    <text evidence="3">The sequence shown here is derived from an EMBL/GenBank/DDBJ whole genome shotgun (WGS) entry which is preliminary data.</text>
</comment>
<evidence type="ECO:0000256" key="1">
    <source>
        <dbReference type="SAM" id="MobiDB-lite"/>
    </source>
</evidence>
<keyword evidence="2" id="KW-0812">Transmembrane</keyword>
<keyword evidence="2" id="KW-0472">Membrane</keyword>
<feature type="compositionally biased region" description="Polar residues" evidence="1">
    <location>
        <begin position="77"/>
        <end position="89"/>
    </location>
</feature>
<organism evidence="3 4">
    <name type="scientific">Rhodopirellula europaea SH398</name>
    <dbReference type="NCBI Taxonomy" id="1263868"/>
    <lineage>
        <taxon>Bacteria</taxon>
        <taxon>Pseudomonadati</taxon>
        <taxon>Planctomycetota</taxon>
        <taxon>Planctomycetia</taxon>
        <taxon>Pirellulales</taxon>
        <taxon>Pirellulaceae</taxon>
        <taxon>Rhodopirellula</taxon>
    </lineage>
</organism>
<evidence type="ECO:0000256" key="2">
    <source>
        <dbReference type="SAM" id="Phobius"/>
    </source>
</evidence>
<feature type="transmembrane region" description="Helical" evidence="2">
    <location>
        <begin position="48"/>
        <end position="69"/>
    </location>
</feature>
<evidence type="ECO:0000313" key="4">
    <source>
        <dbReference type="Proteomes" id="UP000011996"/>
    </source>
</evidence>
<name>M5SKS2_9BACT</name>